<dbReference type="Gene3D" id="3.90.1600.10">
    <property type="entry name" value="Palm domain of DNA polymerase"/>
    <property type="match status" value="1"/>
</dbReference>
<keyword evidence="4" id="KW-1185">Reference proteome</keyword>
<evidence type="ECO:0000256" key="2">
    <source>
        <dbReference type="ARBA" id="ARBA00022801"/>
    </source>
</evidence>
<dbReference type="InterPro" id="IPR043502">
    <property type="entry name" value="DNA/RNA_pol_sf"/>
</dbReference>
<dbReference type="GeneID" id="75690717"/>
<evidence type="ECO:0000313" key="4">
    <source>
        <dbReference type="Proteomes" id="UP000827432"/>
    </source>
</evidence>
<proteinExistence type="predicted"/>
<dbReference type="InterPro" id="IPR023211">
    <property type="entry name" value="DNA_pol_palm_dom_sf"/>
</dbReference>
<dbReference type="SUPFAM" id="SSF56672">
    <property type="entry name" value="DNA/RNA polymerases"/>
    <property type="match status" value="1"/>
</dbReference>
<dbReference type="GO" id="GO:0016787">
    <property type="term" value="F:hydrolase activity"/>
    <property type="evidence" value="ECO:0007669"/>
    <property type="project" value="UniProtKB-KW"/>
</dbReference>
<evidence type="ECO:0000256" key="1">
    <source>
        <dbReference type="ARBA" id="ARBA00022722"/>
    </source>
</evidence>
<organism evidence="3 4">
    <name type="scientific">uncultured phage cr2_1</name>
    <dbReference type="NCBI Taxonomy" id="2986394"/>
    <lineage>
        <taxon>Viruses</taxon>
        <taxon>Duplodnaviria</taxon>
        <taxon>Heunggongvirae</taxon>
        <taxon>Uroviricota</taxon>
        <taxon>Caudoviricetes</taxon>
        <taxon>Crassvirales</taxon>
        <taxon>Crevaviridae</taxon>
        <taxon>Coarsevirinae</taxon>
        <taxon>Junduvirus</taxon>
        <taxon>Junduvirus communis</taxon>
    </lineage>
</organism>
<name>A0AAE7V3A2_9CAUD</name>
<accession>A0AAE7V3A2</accession>
<gene>
    <name evidence="3" type="primary">gp_26552</name>
</gene>
<dbReference type="KEGG" id="vg:75690717"/>
<dbReference type="GO" id="GO:0004518">
    <property type="term" value="F:nuclease activity"/>
    <property type="evidence" value="ECO:0007669"/>
    <property type="project" value="UniProtKB-KW"/>
</dbReference>
<dbReference type="EMBL" id="MZ130489">
    <property type="protein sequence ID" value="QWM90415.1"/>
    <property type="molecule type" value="Genomic_DNA"/>
</dbReference>
<dbReference type="Proteomes" id="UP000827432">
    <property type="component" value="Segment"/>
</dbReference>
<evidence type="ECO:0000313" key="3">
    <source>
        <dbReference type="EMBL" id="QWM90415.1"/>
    </source>
</evidence>
<sequence>MTINKSSTTTWIYDLEIYPNLFMATFIPYGIPQDVIDLYIAADIAKNVQDKKAILDAIGAKTFIIFRAWHEDEYERQNFTPASWDDSNNISSGIDGLYMFFKTHKIIIGYNSFNYDMTMLDIFIHYAPTFDWKTGLREDVHGIKQHMTEFLFEHSQKAVDKDMGGKTYRRLLDFYKGRRYFRPFTDFDIQKILYLDATFVALKAVMIVLKWYRIQDLPIHWSYRIKREEIELVTDYNINDVLGTDALVKNQQKELDLRAKLSEMYSIDLRNMSRSSIGKNLMTKFYSEWSGMPSYEFVDLRTERSAVPIKKIVKDSITFKTPFYRTILDNIQRYSIFIGIGAAKQSELRKENIGDITITTWKKSFQSLEFLSHDKGYTMAKGGLHSKDDPKVIWAEPNEILADPDVNSMYPSFIVEYGVSPHHLSSKVFLGIVEWLRTTRLDAKHNGRKLEADALKIVINRIYGALNDAMDYLYDPECTYTVTINLQLLLCNLIEAFELNKFEVLSANTDGLLIRLPIERKDTFDHICKEWEEYSKLTLETEKFEKYCRSAVNDYIAIGYGFYDALQSYNRSGSWIDNKGNLYTSKAAIEDKFIKYKGYFLQEPEYNKGYEYPVVKKALKEYFLYGVDITEFIKNYINTSRTAIYDYCFSQKVAGKYTTIYKTVRDGKPVYIKCQKHNRFYICKSGGGAITKAIVPDSDNIAYGDDISGIVVEEEKSLVAGQRVALFNDYEYKEDYNLNYGFYINEAYKILYGNGKTGKGERRGINNNSNNLFGW</sequence>
<protein>
    <submittedName>
        <fullName evidence="3">DNA polymerase</fullName>
    </submittedName>
</protein>
<keyword evidence="1" id="KW-0540">Nuclease</keyword>
<dbReference type="RefSeq" id="YP_010359987.1">
    <property type="nucleotide sequence ID" value="NC_062779.1"/>
</dbReference>
<keyword evidence="2" id="KW-0378">Hydrolase</keyword>
<reference evidence="3 4" key="1">
    <citation type="submission" date="2021-04" db="EMBL/GenBank/DDBJ databases">
        <authorList>
            <person name="Shkoporov A.N."/>
            <person name="Stockdale S.R."/>
            <person name="Guerin E."/>
            <person name="Ross R.P."/>
            <person name="Hill C."/>
        </authorList>
    </citation>
    <scope>NUCLEOTIDE SEQUENCE [LARGE SCALE GENOMIC DNA]</scope>
    <source>
        <strain evidence="4">cr2_1</strain>
    </source>
</reference>